<feature type="region of interest" description="Disordered" evidence="1">
    <location>
        <begin position="1"/>
        <end position="21"/>
    </location>
</feature>
<dbReference type="OrthoDB" id="4762288at2759"/>
<protein>
    <recommendedName>
        <fullName evidence="4">Protein kinase domain-containing protein</fullName>
    </recommendedName>
</protein>
<feature type="non-terminal residue" evidence="2">
    <location>
        <position position="110"/>
    </location>
</feature>
<dbReference type="AlphaFoldDB" id="A0A3E2GWN2"/>
<dbReference type="Proteomes" id="UP000258309">
    <property type="component" value="Unassembled WGS sequence"/>
</dbReference>
<reference evidence="2 3" key="1">
    <citation type="submission" date="2018-05" db="EMBL/GenBank/DDBJ databases">
        <title>Draft genome sequence of Scytalidium lignicola DSM 105466, a ubiquitous saprotrophic fungus.</title>
        <authorList>
            <person name="Buettner E."/>
            <person name="Gebauer A.M."/>
            <person name="Hofrichter M."/>
            <person name="Liers C."/>
            <person name="Kellner H."/>
        </authorList>
    </citation>
    <scope>NUCLEOTIDE SEQUENCE [LARGE SCALE GENOMIC DNA]</scope>
    <source>
        <strain evidence="2 3">DSM 105466</strain>
    </source>
</reference>
<proteinExistence type="predicted"/>
<organism evidence="2 3">
    <name type="scientific">Scytalidium lignicola</name>
    <name type="common">Hyphomycete</name>
    <dbReference type="NCBI Taxonomy" id="5539"/>
    <lineage>
        <taxon>Eukaryota</taxon>
        <taxon>Fungi</taxon>
        <taxon>Dikarya</taxon>
        <taxon>Ascomycota</taxon>
        <taxon>Pezizomycotina</taxon>
        <taxon>Leotiomycetes</taxon>
        <taxon>Leotiomycetes incertae sedis</taxon>
        <taxon>Scytalidium</taxon>
    </lineage>
</organism>
<evidence type="ECO:0000313" key="3">
    <source>
        <dbReference type="Proteomes" id="UP000258309"/>
    </source>
</evidence>
<gene>
    <name evidence="2" type="ORF">B7463_g10922</name>
</gene>
<evidence type="ECO:0000313" key="2">
    <source>
        <dbReference type="EMBL" id="RFU25412.1"/>
    </source>
</evidence>
<dbReference type="STRING" id="5539.A0A3E2GWN2"/>
<name>A0A3E2GWN2_SCYLI</name>
<comment type="caution">
    <text evidence="2">The sequence shown here is derived from an EMBL/GenBank/DDBJ whole genome shotgun (WGS) entry which is preliminary data.</text>
</comment>
<keyword evidence="3" id="KW-1185">Reference proteome</keyword>
<accession>A0A3E2GWN2</accession>
<evidence type="ECO:0000256" key="1">
    <source>
        <dbReference type="SAM" id="MobiDB-lite"/>
    </source>
</evidence>
<evidence type="ECO:0008006" key="4">
    <source>
        <dbReference type="Google" id="ProtNLM"/>
    </source>
</evidence>
<feature type="non-terminal residue" evidence="2">
    <location>
        <position position="1"/>
    </location>
</feature>
<dbReference type="EMBL" id="NCSJ02000335">
    <property type="protein sequence ID" value="RFU25412.1"/>
    <property type="molecule type" value="Genomic_DNA"/>
</dbReference>
<sequence>MPVTDNAEGTGGYGKPPPIDEAILEGPPGTTWTNFKHARLRQFPRCGLKIDLQECLGRGEEGIVFKAAIGDLDPVVVKVFWRTQRPKPYLPAMDIGFLNGLLRMNPAPPR</sequence>